<gene>
    <name evidence="1" type="ORF">H4S07_006186</name>
</gene>
<reference evidence="1" key="1">
    <citation type="submission" date="2022-07" db="EMBL/GenBank/DDBJ databases">
        <title>Phylogenomic reconstructions and comparative analyses of Kickxellomycotina fungi.</title>
        <authorList>
            <person name="Reynolds N.K."/>
            <person name="Stajich J.E."/>
            <person name="Barry K."/>
            <person name="Grigoriev I.V."/>
            <person name="Crous P."/>
            <person name="Smith M.E."/>
        </authorList>
    </citation>
    <scope>NUCLEOTIDE SEQUENCE</scope>
    <source>
        <strain evidence="1">CBS 102833</strain>
    </source>
</reference>
<evidence type="ECO:0000313" key="2">
    <source>
        <dbReference type="Proteomes" id="UP001140096"/>
    </source>
</evidence>
<keyword evidence="2" id="KW-1185">Reference proteome</keyword>
<name>A0ACC1KXI4_9FUNG</name>
<dbReference type="EMBL" id="JANBUP010003500">
    <property type="protein sequence ID" value="KAJ2796563.1"/>
    <property type="molecule type" value="Genomic_DNA"/>
</dbReference>
<comment type="caution">
    <text evidence="1">The sequence shown here is derived from an EMBL/GenBank/DDBJ whole genome shotgun (WGS) entry which is preliminary data.</text>
</comment>
<evidence type="ECO:0000313" key="1">
    <source>
        <dbReference type="EMBL" id="KAJ2796563.1"/>
    </source>
</evidence>
<accession>A0ACC1KXI4</accession>
<feature type="non-terminal residue" evidence="1">
    <location>
        <position position="295"/>
    </location>
</feature>
<protein>
    <submittedName>
        <fullName evidence="1">Uncharacterized protein</fullName>
    </submittedName>
</protein>
<dbReference type="Proteomes" id="UP001140096">
    <property type="component" value="Unassembled WGS sequence"/>
</dbReference>
<organism evidence="1 2">
    <name type="scientific">Coemansia furcata</name>
    <dbReference type="NCBI Taxonomy" id="417177"/>
    <lineage>
        <taxon>Eukaryota</taxon>
        <taxon>Fungi</taxon>
        <taxon>Fungi incertae sedis</taxon>
        <taxon>Zoopagomycota</taxon>
        <taxon>Kickxellomycotina</taxon>
        <taxon>Kickxellomycetes</taxon>
        <taxon>Kickxellales</taxon>
        <taxon>Kickxellaceae</taxon>
        <taxon>Coemansia</taxon>
    </lineage>
</organism>
<proteinExistence type="predicted"/>
<sequence>MPTCLVFGCANFYGRALTQLLCNERQGGLGWEIRGVDKVLPQLASFPAPVLALYSMIDYRMGNLRCADFLAQAFVRDDGKEWDYVFNFAAELKFGQSDHVYDQDVRQVSATIAQLASKHAVGVLVQLSTALVFSSSSGSNTAATEESAVGGATVLARCHADAEASALQAGVAAVVVLRPALCYGPGDRQNAVPMLIMAQLSRHDATPMPVLWAKDLRISTVHVADVAAAALAAARWQKERLGSSVFNVADAGDTTNARLAQAVGALFGVEPSFQNVAVNFIAKRLDSADLAEEVN</sequence>